<dbReference type="InterPro" id="IPR006379">
    <property type="entry name" value="HAD-SF_hydro_IIB"/>
</dbReference>
<dbReference type="NCBIfam" id="TIGR00099">
    <property type="entry name" value="Cof-subfamily"/>
    <property type="match status" value="1"/>
</dbReference>
<dbReference type="Gene3D" id="3.30.1240.10">
    <property type="match status" value="1"/>
</dbReference>
<dbReference type="GO" id="GO:0016791">
    <property type="term" value="F:phosphatase activity"/>
    <property type="evidence" value="ECO:0007669"/>
    <property type="project" value="TreeGrafter"/>
</dbReference>
<dbReference type="SFLD" id="SFLDS00003">
    <property type="entry name" value="Haloacid_Dehalogenase"/>
    <property type="match status" value="1"/>
</dbReference>
<dbReference type="Gene3D" id="3.40.50.1000">
    <property type="entry name" value="HAD superfamily/HAD-like"/>
    <property type="match status" value="1"/>
</dbReference>
<organism evidence="1 2">
    <name type="scientific">Coprobacillus cateniformis</name>
    <dbReference type="NCBI Taxonomy" id="100884"/>
    <lineage>
        <taxon>Bacteria</taxon>
        <taxon>Bacillati</taxon>
        <taxon>Bacillota</taxon>
        <taxon>Erysipelotrichia</taxon>
        <taxon>Erysipelotrichales</taxon>
        <taxon>Coprobacillaceae</taxon>
        <taxon>Coprobacillus</taxon>
    </lineage>
</organism>
<dbReference type="SUPFAM" id="SSF56784">
    <property type="entry name" value="HAD-like"/>
    <property type="match status" value="1"/>
</dbReference>
<dbReference type="RefSeq" id="WP_008788715.1">
    <property type="nucleotide sequence ID" value="NZ_AKCB01000003.1"/>
</dbReference>
<comment type="caution">
    <text evidence="1">The sequence shown here is derived from an EMBL/GenBank/DDBJ whole genome shotgun (WGS) entry which is preliminary data.</text>
</comment>
<dbReference type="GeneID" id="78231208"/>
<dbReference type="GO" id="GO:0005829">
    <property type="term" value="C:cytosol"/>
    <property type="evidence" value="ECO:0007669"/>
    <property type="project" value="TreeGrafter"/>
</dbReference>
<dbReference type="InterPro" id="IPR000150">
    <property type="entry name" value="Cof"/>
</dbReference>
<dbReference type="InterPro" id="IPR023214">
    <property type="entry name" value="HAD_sf"/>
</dbReference>
<dbReference type="CDD" id="cd07518">
    <property type="entry name" value="HAD_YbiV-Like"/>
    <property type="match status" value="1"/>
</dbReference>
<evidence type="ECO:0000313" key="2">
    <source>
        <dbReference type="Proteomes" id="UP000003157"/>
    </source>
</evidence>
<dbReference type="AlphaFoldDB" id="E7GA17"/>
<dbReference type="EMBL" id="ADKX01000030">
    <property type="protein sequence ID" value="EFW05025.1"/>
    <property type="molecule type" value="Genomic_DNA"/>
</dbReference>
<dbReference type="Proteomes" id="UP000003157">
    <property type="component" value="Unassembled WGS sequence"/>
</dbReference>
<dbReference type="NCBIfam" id="TIGR01484">
    <property type="entry name" value="HAD-SF-IIB"/>
    <property type="match status" value="1"/>
</dbReference>
<dbReference type="SFLD" id="SFLDG01144">
    <property type="entry name" value="C2.B.4:_PGP_Like"/>
    <property type="match status" value="1"/>
</dbReference>
<dbReference type="OrthoDB" id="9814970at2"/>
<dbReference type="eggNOG" id="COG0561">
    <property type="taxonomic scope" value="Bacteria"/>
</dbReference>
<dbReference type="Pfam" id="PF08282">
    <property type="entry name" value="Hydrolase_3"/>
    <property type="match status" value="1"/>
</dbReference>
<dbReference type="SFLD" id="SFLDG01140">
    <property type="entry name" value="C2.B:_Phosphomannomutase_and_P"/>
    <property type="match status" value="1"/>
</dbReference>
<dbReference type="PANTHER" id="PTHR10000">
    <property type="entry name" value="PHOSPHOSERINE PHOSPHATASE"/>
    <property type="match status" value="1"/>
</dbReference>
<protein>
    <submittedName>
        <fullName evidence="1">Phosphatase</fullName>
    </submittedName>
</protein>
<dbReference type="STRING" id="100884.GCA_000269565_03450"/>
<dbReference type="GO" id="GO:0000287">
    <property type="term" value="F:magnesium ion binding"/>
    <property type="evidence" value="ECO:0007669"/>
    <property type="project" value="TreeGrafter"/>
</dbReference>
<dbReference type="InterPro" id="IPR036412">
    <property type="entry name" value="HAD-like_sf"/>
</dbReference>
<name>E7GA17_9FIRM</name>
<proteinExistence type="predicted"/>
<dbReference type="HOGENOM" id="CLU_044146_5_0_9"/>
<gene>
    <name evidence="1" type="ORF">HMPREF9488_01607</name>
</gene>
<accession>E7GA17</accession>
<sequence length="271" mass="31384">MSVKVIAVDMDGTFLTSDNQYNKEKFMKQYEYMKENDIHFVVASGNQYYQLRSFFPEIQKEITFIAENGGYIVDQDKDIFVAQLKEEELEQVLDAIEQYPEIKKIVCGQKSAYINESVDDDYFDRLNFYYPRMKRVAHFKDLNDSIFKIFLSCNEDNFDMILNEMKEKIGHIMTPVDCGHFGIDLIIPGINKAHGIQLLMERWNIADEDVMAFGDSGNDQEMLEQATYSFAMANAKESVKAISKYTISSNNDGGVLEAIDWLINKEKMFQD</sequence>
<dbReference type="PANTHER" id="PTHR10000:SF53">
    <property type="entry name" value="5-AMINO-6-(5-PHOSPHO-D-RIBITYLAMINO)URACIL PHOSPHATASE YBJI-RELATED"/>
    <property type="match status" value="1"/>
</dbReference>
<reference evidence="1 2" key="1">
    <citation type="submission" date="2010-12" db="EMBL/GenBank/DDBJ databases">
        <title>The Genome Sequence of Coprobacillus sp. strain 29_1.</title>
        <authorList>
            <consortium name="The Broad Institute Genome Sequencing Platform"/>
            <person name="Earl A."/>
            <person name="Ward D."/>
            <person name="Feldgarden M."/>
            <person name="Gevers D."/>
            <person name="Daigneault M."/>
            <person name="Sibley C.D."/>
            <person name="White A."/>
            <person name="Strauss J."/>
            <person name="Allen-Vercoe E."/>
            <person name="Young S.K."/>
            <person name="Zeng Q."/>
            <person name="Gargeya S."/>
            <person name="Fitzgerald M."/>
            <person name="Haas B."/>
            <person name="Abouelleil A."/>
            <person name="Alvarado L."/>
            <person name="Arachchi H.M."/>
            <person name="Berlin A."/>
            <person name="Brown A."/>
            <person name="Chapman S.B."/>
            <person name="Chen Z."/>
            <person name="Dunbar C."/>
            <person name="Freedman E."/>
            <person name="Gearin G."/>
            <person name="Gellesch M."/>
            <person name="Goldberg J."/>
            <person name="Griggs A."/>
            <person name="Gujja S."/>
            <person name="Heilman E."/>
            <person name="Heiman D."/>
            <person name="Howarth C."/>
            <person name="Larson L."/>
            <person name="Lui A."/>
            <person name="MacDonald P.J.P."/>
            <person name="Mehta T."/>
            <person name="Montmayeur A."/>
            <person name="Murphy C."/>
            <person name="Neiman D."/>
            <person name="Pearson M."/>
            <person name="Priest M."/>
            <person name="Roberts A."/>
            <person name="Saif S."/>
            <person name="Shea T."/>
            <person name="Shenoy N."/>
            <person name="Sisk P."/>
            <person name="Stolte C."/>
            <person name="Sykes S."/>
            <person name="White J."/>
            <person name="Yandava C."/>
            <person name="Nusbaum C."/>
            <person name="Birren B."/>
        </authorList>
    </citation>
    <scope>NUCLEOTIDE SEQUENCE [LARGE SCALE GENOMIC DNA]</scope>
    <source>
        <strain evidence="1 2">29_1</strain>
    </source>
</reference>
<evidence type="ECO:0000313" key="1">
    <source>
        <dbReference type="EMBL" id="EFW05025.1"/>
    </source>
</evidence>
<dbReference type="PROSITE" id="PS01229">
    <property type="entry name" value="COF_2"/>
    <property type="match status" value="1"/>
</dbReference>
<keyword evidence="2" id="KW-1185">Reference proteome</keyword>